<dbReference type="InterPro" id="IPR005303">
    <property type="entry name" value="MOCOS_middle"/>
</dbReference>
<dbReference type="AlphaFoldDB" id="A0A4Q1KHY4"/>
<evidence type="ECO:0000313" key="2">
    <source>
        <dbReference type="EMBL" id="RXR28739.1"/>
    </source>
</evidence>
<dbReference type="PANTHER" id="PTHR14237:SF19">
    <property type="entry name" value="MITOCHONDRIAL AMIDOXIME REDUCING COMPONENT 1"/>
    <property type="match status" value="1"/>
</dbReference>
<dbReference type="InterPro" id="IPR005302">
    <property type="entry name" value="MoCF_Sase_C"/>
</dbReference>
<protein>
    <submittedName>
        <fullName evidence="2">MOSC domain-containing protein</fullName>
    </submittedName>
</protein>
<proteinExistence type="predicted"/>
<sequence length="266" mass="28730">MHISALAIYPVKSLGPVMLQEAEVTPRGLAGDRRWMIIDAQGRFVTRREVPALARIAVSLDEDGFLLRASEGEALLPATLSDGALTPVTVWRDTVGAYVVKNEACRLVSDVADQPLRLVYMPETTHRAVNRAYSNARDVVSFADGFPILVTSEDSLAALNAVLDTPVEMERFRPNIVLSGVENAWAERGWRVLEVGGILLRLPKPCSRCIVVTQQPETGARQEGNAVPMALRRLGQFNSEGALFGMNAVPEGVGRVAVGDLASLSG</sequence>
<accession>A0A4Q1KHY4</accession>
<dbReference type="GO" id="GO:0030170">
    <property type="term" value="F:pyridoxal phosphate binding"/>
    <property type="evidence" value="ECO:0007669"/>
    <property type="project" value="InterPro"/>
</dbReference>
<dbReference type="Proteomes" id="UP000290958">
    <property type="component" value="Unassembled WGS sequence"/>
</dbReference>
<dbReference type="EMBL" id="SBKP01000007">
    <property type="protein sequence ID" value="RXR28739.1"/>
    <property type="molecule type" value="Genomic_DNA"/>
</dbReference>
<comment type="caution">
    <text evidence="2">The sequence shown here is derived from an EMBL/GenBank/DDBJ whole genome shotgun (WGS) entry which is preliminary data.</text>
</comment>
<gene>
    <name evidence="2" type="ORF">EQG66_08420</name>
</gene>
<dbReference type="PANTHER" id="PTHR14237">
    <property type="entry name" value="MOLYBDOPTERIN COFACTOR SULFURASE MOSC"/>
    <property type="match status" value="1"/>
</dbReference>
<dbReference type="PROSITE" id="PS51340">
    <property type="entry name" value="MOSC"/>
    <property type="match status" value="1"/>
</dbReference>
<dbReference type="OrthoDB" id="581532at2"/>
<dbReference type="GO" id="GO:0030151">
    <property type="term" value="F:molybdenum ion binding"/>
    <property type="evidence" value="ECO:0007669"/>
    <property type="project" value="InterPro"/>
</dbReference>
<dbReference type="SUPFAM" id="SSF141673">
    <property type="entry name" value="MOSC N-terminal domain-like"/>
    <property type="match status" value="1"/>
</dbReference>
<dbReference type="SUPFAM" id="SSF50800">
    <property type="entry name" value="PK beta-barrel domain-like"/>
    <property type="match status" value="1"/>
</dbReference>
<name>A0A4Q1KHY4_9SPHN</name>
<feature type="domain" description="MOSC" evidence="1">
    <location>
        <begin position="113"/>
        <end position="265"/>
    </location>
</feature>
<dbReference type="RefSeq" id="WP_129404157.1">
    <property type="nucleotide sequence ID" value="NZ_SBKP01000007.1"/>
</dbReference>
<reference evidence="3" key="1">
    <citation type="submission" date="2019-01" db="EMBL/GenBank/DDBJ databases">
        <title>Cytophagaceae bacterium strain CAR-16.</title>
        <authorList>
            <person name="Chen W.-M."/>
        </authorList>
    </citation>
    <scope>NUCLEOTIDE SEQUENCE [LARGE SCALE GENOMIC DNA]</scope>
    <source>
        <strain evidence="3">CHR27</strain>
    </source>
</reference>
<evidence type="ECO:0000259" key="1">
    <source>
        <dbReference type="PROSITE" id="PS51340"/>
    </source>
</evidence>
<dbReference type="Pfam" id="PF03473">
    <property type="entry name" value="MOSC"/>
    <property type="match status" value="1"/>
</dbReference>
<dbReference type="GO" id="GO:0003824">
    <property type="term" value="F:catalytic activity"/>
    <property type="evidence" value="ECO:0007669"/>
    <property type="project" value="InterPro"/>
</dbReference>
<organism evidence="2 3">
    <name type="scientific">Sphingobium fluviale</name>
    <dbReference type="NCBI Taxonomy" id="2506423"/>
    <lineage>
        <taxon>Bacteria</taxon>
        <taxon>Pseudomonadati</taxon>
        <taxon>Pseudomonadota</taxon>
        <taxon>Alphaproteobacteria</taxon>
        <taxon>Sphingomonadales</taxon>
        <taxon>Sphingomonadaceae</taxon>
        <taxon>Sphingobium</taxon>
    </lineage>
</organism>
<evidence type="ECO:0000313" key="3">
    <source>
        <dbReference type="Proteomes" id="UP000290958"/>
    </source>
</evidence>
<keyword evidence="3" id="KW-1185">Reference proteome</keyword>
<dbReference type="Pfam" id="PF03476">
    <property type="entry name" value="MOSC_N"/>
    <property type="match status" value="1"/>
</dbReference>
<dbReference type="InterPro" id="IPR011037">
    <property type="entry name" value="Pyrv_Knase-like_insert_dom_sf"/>
</dbReference>